<dbReference type="InterPro" id="IPR036849">
    <property type="entry name" value="Enolase-like_C_sf"/>
</dbReference>
<dbReference type="SMART" id="SM01192">
    <property type="entry name" value="Enolase_C"/>
    <property type="match status" value="1"/>
</dbReference>
<feature type="binding site" evidence="10">
    <location>
        <position position="390"/>
    </location>
    <ligand>
        <name>(2R)-2-phosphoglycerate</name>
        <dbReference type="ChEBI" id="CHEBI:58289"/>
    </ligand>
</feature>
<feature type="binding site" evidence="10">
    <location>
        <position position="339"/>
    </location>
    <ligand>
        <name>(2R)-2-phosphoglycerate</name>
        <dbReference type="ChEBI" id="CHEBI:58289"/>
    </ligand>
</feature>
<accession>A0A0C1Y4Y6</accession>
<feature type="binding site" evidence="10 13">
    <location>
        <position position="242"/>
    </location>
    <ligand>
        <name>Mg(2+)</name>
        <dbReference type="ChEBI" id="CHEBI:18420"/>
    </ligand>
</feature>
<keyword evidence="5 10" id="KW-0964">Secreted</keyword>
<dbReference type="FunFam" id="3.30.390.10:FF:000001">
    <property type="entry name" value="Enolase"/>
    <property type="match status" value="1"/>
</dbReference>
<evidence type="ECO:0000256" key="3">
    <source>
        <dbReference type="ARBA" id="ARBA00012058"/>
    </source>
</evidence>
<feature type="binding site" evidence="10">
    <location>
        <position position="368"/>
    </location>
    <ligand>
        <name>(2R)-2-phosphoglycerate</name>
        <dbReference type="ChEBI" id="CHEBI:58289"/>
    </ligand>
</feature>
<dbReference type="GO" id="GO:0000287">
    <property type="term" value="F:magnesium ion binding"/>
    <property type="evidence" value="ECO:0007669"/>
    <property type="project" value="UniProtKB-UniRule"/>
</dbReference>
<sequence>MSTAIKTIHAREILDSRGNPTVEVDVTLADGSLGRAAVPSGASTGIREANELRDGDKSRYLGKGVLQAVANVNGAIAAALTDMDATDLATIDGKMLQLDGTENKSKFGANAILGVSMAVARAAALSKQHPLYAYLNPDATLLPVPCFNIINGGAHADSTVDFQEFMISPVGAATFSEALRMGAEVYHALKSTLKKKGYSTGVGDEGGFAPNLKSNVEAIEVILEGIEAAGLKAGDQVAISLDPATSELYQDDGTYLFYKSDQSKKTAAEMVDLWESWLNQYPIISLEDGLGEQDWEGWQLLTQRLGDRLQLVGDDAFVTNPKIIQQAIADGVGNSTLIKVNQIGSITETLEAIKLSHDNGYTCMVSHRSGETPDDFIADLVVAMETGQIKSGAPCRGERLAKYNQLLRIEEALGDQARYAGLAAFKGKQLVA</sequence>
<comment type="catalytic activity">
    <reaction evidence="10">
        <text>(2R)-2-phosphoglycerate = phosphoenolpyruvate + H2O</text>
        <dbReference type="Rhea" id="RHEA:10164"/>
        <dbReference type="ChEBI" id="CHEBI:15377"/>
        <dbReference type="ChEBI" id="CHEBI:58289"/>
        <dbReference type="ChEBI" id="CHEBI:58702"/>
        <dbReference type="EC" id="4.2.1.11"/>
    </reaction>
</comment>
<dbReference type="Gene3D" id="3.20.20.120">
    <property type="entry name" value="Enolase-like C-terminal domain"/>
    <property type="match status" value="1"/>
</dbReference>
<dbReference type="EC" id="4.2.1.11" evidence="3 10"/>
<dbReference type="GO" id="GO:0009986">
    <property type="term" value="C:cell surface"/>
    <property type="evidence" value="ECO:0007669"/>
    <property type="project" value="UniProtKB-SubCell"/>
</dbReference>
<dbReference type="PANTHER" id="PTHR11902:SF1">
    <property type="entry name" value="ENOLASE"/>
    <property type="match status" value="1"/>
</dbReference>
<evidence type="ECO:0000256" key="4">
    <source>
        <dbReference type="ARBA" id="ARBA00017068"/>
    </source>
</evidence>
<feature type="active site" description="Proton acceptor" evidence="10 11">
    <location>
        <position position="339"/>
    </location>
</feature>
<feature type="domain" description="Enolase C-terminal TIM barrel" evidence="14">
    <location>
        <begin position="139"/>
        <end position="427"/>
    </location>
</feature>
<evidence type="ECO:0000256" key="2">
    <source>
        <dbReference type="ARBA" id="ARBA00009604"/>
    </source>
</evidence>
<feature type="binding site" evidence="10 13">
    <location>
        <position position="287"/>
    </location>
    <ligand>
        <name>Mg(2+)</name>
        <dbReference type="ChEBI" id="CHEBI:18420"/>
    </ligand>
</feature>
<name>A0A0C1Y4Y6_9CYAN</name>
<evidence type="ECO:0000259" key="14">
    <source>
        <dbReference type="SMART" id="SM01192"/>
    </source>
</evidence>
<dbReference type="PRINTS" id="PR00148">
    <property type="entry name" value="ENOLASE"/>
</dbReference>
<dbReference type="EMBL" id="JTHE02000003">
    <property type="protein sequence ID" value="NEV67099.1"/>
    <property type="molecule type" value="Genomic_DNA"/>
</dbReference>
<dbReference type="InterPro" id="IPR029017">
    <property type="entry name" value="Enolase-like_N"/>
</dbReference>
<dbReference type="PANTHER" id="PTHR11902">
    <property type="entry name" value="ENOLASE"/>
    <property type="match status" value="1"/>
</dbReference>
<comment type="similarity">
    <text evidence="2 10">Belongs to the enolase family.</text>
</comment>
<comment type="cofactor">
    <cofactor evidence="10">
        <name>Mg(2+)</name>
        <dbReference type="ChEBI" id="CHEBI:18420"/>
    </cofactor>
    <text evidence="10">Binds a second Mg(2+) ion via substrate during catalysis.</text>
</comment>
<evidence type="ECO:0000256" key="5">
    <source>
        <dbReference type="ARBA" id="ARBA00022525"/>
    </source>
</evidence>
<reference evidence="16" key="1">
    <citation type="submission" date="2014-11" db="EMBL/GenBank/DDBJ databases">
        <authorList>
            <person name="Malar M.C."/>
            <person name="Sen D."/>
            <person name="Tripathy S."/>
        </authorList>
    </citation>
    <scope>NUCLEOTIDE SEQUENCE</scope>
    <source>
        <strain evidence="16">BDU141951</strain>
    </source>
</reference>
<feature type="binding site" evidence="12">
    <location>
        <begin position="366"/>
        <end position="369"/>
    </location>
    <ligand>
        <name>substrate</name>
    </ligand>
</feature>
<evidence type="ECO:0000256" key="8">
    <source>
        <dbReference type="ARBA" id="ARBA00023152"/>
    </source>
</evidence>
<keyword evidence="8 10" id="KW-0324">Glycolysis</keyword>
<evidence type="ECO:0000256" key="7">
    <source>
        <dbReference type="ARBA" id="ARBA00022842"/>
    </source>
</evidence>
<dbReference type="GO" id="GO:0005576">
    <property type="term" value="C:extracellular region"/>
    <property type="evidence" value="ECO:0007669"/>
    <property type="project" value="UniProtKB-SubCell"/>
</dbReference>
<feature type="domain" description="Enolase N-terminal" evidence="15">
    <location>
        <begin position="5"/>
        <end position="135"/>
    </location>
</feature>
<dbReference type="Gene3D" id="3.30.390.10">
    <property type="entry name" value="Enolase-like, N-terminal domain"/>
    <property type="match status" value="1"/>
</dbReference>
<reference evidence="16" key="2">
    <citation type="journal article" date="2015" name="Genome Announc.">
        <title>Draft Genome Sequence of Filamentous Marine Cyanobacterium Lyngbya confervoides Strain BDU141951.</title>
        <authorList>
            <person name="Chandrababunaidu M.M."/>
            <person name="Sen D."/>
            <person name="Tripathy S."/>
        </authorList>
    </citation>
    <scope>NUCLEOTIDE SEQUENCE</scope>
    <source>
        <strain evidence="16">BDU141951</strain>
    </source>
</reference>
<comment type="caution">
    <text evidence="16">The sequence shown here is derived from an EMBL/GenBank/DDBJ whole genome shotgun (WGS) entry which is preliminary data.</text>
</comment>
<gene>
    <name evidence="10 16" type="primary">eno</name>
    <name evidence="16" type="ORF">QQ91_008205</name>
</gene>
<comment type="function">
    <text evidence="10">Catalyzes the reversible conversion of 2-phosphoglycerate (2-PG) into phosphoenolpyruvate (PEP). It is essential for the degradation of carbohydrates via glycolysis.</text>
</comment>
<evidence type="ECO:0000256" key="12">
    <source>
        <dbReference type="PIRSR" id="PIRSR001400-2"/>
    </source>
</evidence>
<dbReference type="NCBIfam" id="TIGR01060">
    <property type="entry name" value="eno"/>
    <property type="match status" value="1"/>
</dbReference>
<dbReference type="InterPro" id="IPR020811">
    <property type="entry name" value="Enolase_N"/>
</dbReference>
<evidence type="ECO:0000313" key="16">
    <source>
        <dbReference type="EMBL" id="NEV67099.1"/>
    </source>
</evidence>
<evidence type="ECO:0000259" key="15">
    <source>
        <dbReference type="SMART" id="SM01193"/>
    </source>
</evidence>
<keyword evidence="10" id="KW-0963">Cytoplasm</keyword>
<dbReference type="Pfam" id="PF00113">
    <property type="entry name" value="Enolase_C"/>
    <property type="match status" value="1"/>
</dbReference>
<dbReference type="GO" id="GO:0004634">
    <property type="term" value="F:phosphopyruvate hydratase activity"/>
    <property type="evidence" value="ECO:0007669"/>
    <property type="project" value="UniProtKB-UniRule"/>
</dbReference>
<dbReference type="InterPro" id="IPR000941">
    <property type="entry name" value="Enolase"/>
</dbReference>
<feature type="binding site" evidence="12">
    <location>
        <position position="287"/>
    </location>
    <ligand>
        <name>substrate</name>
    </ligand>
</feature>
<dbReference type="SFLD" id="SFLDG00178">
    <property type="entry name" value="enolase"/>
    <property type="match status" value="1"/>
</dbReference>
<dbReference type="PROSITE" id="PS00164">
    <property type="entry name" value="ENOLASE"/>
    <property type="match status" value="1"/>
</dbReference>
<feature type="binding site" evidence="12">
    <location>
        <position position="164"/>
    </location>
    <ligand>
        <name>substrate</name>
    </ligand>
</feature>
<evidence type="ECO:0000256" key="11">
    <source>
        <dbReference type="PIRSR" id="PIRSR001400-1"/>
    </source>
</evidence>
<evidence type="ECO:0000256" key="6">
    <source>
        <dbReference type="ARBA" id="ARBA00022723"/>
    </source>
</evidence>
<dbReference type="SUPFAM" id="SSF54826">
    <property type="entry name" value="Enolase N-terminal domain-like"/>
    <property type="match status" value="1"/>
</dbReference>
<protein>
    <recommendedName>
        <fullName evidence="4 10">Enolase</fullName>
        <ecNumber evidence="3 10">4.2.1.11</ecNumber>
    </recommendedName>
    <alternativeName>
        <fullName evidence="10">2-phospho-D-glycerate hydro-lyase</fullName>
    </alternativeName>
    <alternativeName>
        <fullName evidence="10">2-phosphoglycerate dehydratase</fullName>
    </alternativeName>
</protein>
<keyword evidence="7 10" id="KW-0460">Magnesium</keyword>
<dbReference type="UniPathway" id="UPA00109">
    <property type="reaction ID" value="UER00187"/>
</dbReference>
<proteinExistence type="inferred from homology"/>
<feature type="binding site" evidence="10">
    <location>
        <position position="163"/>
    </location>
    <ligand>
        <name>(2R)-2-phosphoglycerate</name>
        <dbReference type="ChEBI" id="CHEBI:58289"/>
    </ligand>
</feature>
<dbReference type="CDD" id="cd03313">
    <property type="entry name" value="enolase"/>
    <property type="match status" value="1"/>
</dbReference>
<dbReference type="SUPFAM" id="SSF51604">
    <property type="entry name" value="Enolase C-terminal domain-like"/>
    <property type="match status" value="1"/>
</dbReference>
<comment type="cofactor">
    <cofactor evidence="13">
        <name>Mg(2+)</name>
        <dbReference type="ChEBI" id="CHEBI:18420"/>
    </cofactor>
    <text evidence="13">Mg(2+) is required for catalysis and for stabilizing the dimer.</text>
</comment>
<dbReference type="InterPro" id="IPR020810">
    <property type="entry name" value="Enolase_C"/>
</dbReference>
<feature type="binding site" evidence="12">
    <location>
        <position position="390"/>
    </location>
    <ligand>
        <name>substrate</name>
    </ligand>
</feature>
<evidence type="ECO:0000256" key="9">
    <source>
        <dbReference type="ARBA" id="ARBA00023239"/>
    </source>
</evidence>
<organism evidence="16">
    <name type="scientific">Lyngbya confervoides BDU141951</name>
    <dbReference type="NCBI Taxonomy" id="1574623"/>
    <lineage>
        <taxon>Bacteria</taxon>
        <taxon>Bacillati</taxon>
        <taxon>Cyanobacteriota</taxon>
        <taxon>Cyanophyceae</taxon>
        <taxon>Oscillatoriophycideae</taxon>
        <taxon>Oscillatoriales</taxon>
        <taxon>Microcoleaceae</taxon>
        <taxon>Lyngbya</taxon>
    </lineage>
</organism>
<dbReference type="SFLD" id="SFLDF00002">
    <property type="entry name" value="enolase"/>
    <property type="match status" value="1"/>
</dbReference>
<keyword evidence="6 10" id="KW-0479">Metal-binding</keyword>
<comment type="pathway">
    <text evidence="1 10">Carbohydrate degradation; glycolysis; pyruvate from D-glyceraldehyde 3-phosphate: step 4/5.</text>
</comment>
<dbReference type="GO" id="GO:0006096">
    <property type="term" value="P:glycolytic process"/>
    <property type="evidence" value="ECO:0007669"/>
    <property type="project" value="UniProtKB-UniRule"/>
</dbReference>
<keyword evidence="9 10" id="KW-0456">Lyase</keyword>
<evidence type="ECO:0000256" key="1">
    <source>
        <dbReference type="ARBA" id="ARBA00005031"/>
    </source>
</evidence>
<feature type="active site" description="Proton donor" evidence="10 11">
    <location>
        <position position="205"/>
    </location>
</feature>
<evidence type="ECO:0000256" key="13">
    <source>
        <dbReference type="PIRSR" id="PIRSR001400-3"/>
    </source>
</evidence>
<dbReference type="SMART" id="SM01193">
    <property type="entry name" value="Enolase_N"/>
    <property type="match status" value="1"/>
</dbReference>
<feature type="binding site" evidence="12">
    <location>
        <position position="314"/>
    </location>
    <ligand>
        <name>substrate</name>
    </ligand>
</feature>
<dbReference type="PIRSF" id="PIRSF001400">
    <property type="entry name" value="Enolase"/>
    <property type="match status" value="1"/>
</dbReference>
<dbReference type="GO" id="GO:0000015">
    <property type="term" value="C:phosphopyruvate hydratase complex"/>
    <property type="evidence" value="ECO:0007669"/>
    <property type="project" value="InterPro"/>
</dbReference>
<reference evidence="16" key="3">
    <citation type="submission" date="2020-02" db="EMBL/GenBank/DDBJ databases">
        <authorList>
            <person name="Sarangi A.N."/>
            <person name="Ghosh S."/>
            <person name="Mukherjee M."/>
            <person name="Tripathy S."/>
        </authorList>
    </citation>
    <scope>NUCLEOTIDE SEQUENCE</scope>
    <source>
        <strain evidence="16">BDU141951</strain>
    </source>
</reference>
<evidence type="ECO:0000256" key="10">
    <source>
        <dbReference type="HAMAP-Rule" id="MF_00318"/>
    </source>
</evidence>
<dbReference type="SFLD" id="SFLDS00001">
    <property type="entry name" value="Enolase"/>
    <property type="match status" value="1"/>
</dbReference>
<dbReference type="InterPro" id="IPR020809">
    <property type="entry name" value="Enolase_CS"/>
</dbReference>
<feature type="binding site" evidence="12">
    <location>
        <position position="155"/>
    </location>
    <ligand>
        <name>substrate</name>
    </ligand>
</feature>
<dbReference type="AlphaFoldDB" id="A0A0C1Y4Y6"/>
<feature type="binding site" evidence="10">
    <location>
        <position position="369"/>
    </location>
    <ligand>
        <name>(2R)-2-phosphoglycerate</name>
        <dbReference type="ChEBI" id="CHEBI:58289"/>
    </ligand>
</feature>
<comment type="subcellular location">
    <subcellularLocation>
        <location evidence="10">Cytoplasm</location>
    </subcellularLocation>
    <subcellularLocation>
        <location evidence="10">Secreted</location>
    </subcellularLocation>
    <subcellularLocation>
        <location evidence="10">Cell surface</location>
    </subcellularLocation>
    <text evidence="10">Fractions of enolase are present in both the cytoplasm and on the cell surface.</text>
</comment>
<dbReference type="HAMAP" id="MF_00318">
    <property type="entry name" value="Enolase"/>
    <property type="match status" value="1"/>
</dbReference>
<feature type="binding site" evidence="10 13">
    <location>
        <position position="314"/>
    </location>
    <ligand>
        <name>Mg(2+)</name>
        <dbReference type="ChEBI" id="CHEBI:18420"/>
    </ligand>
</feature>
<dbReference type="Pfam" id="PF03952">
    <property type="entry name" value="Enolase_N"/>
    <property type="match status" value="1"/>
</dbReference>